<dbReference type="Proteomes" id="UP001575105">
    <property type="component" value="Unassembled WGS sequence"/>
</dbReference>
<dbReference type="EMBL" id="JBGUBD010000013">
    <property type="protein sequence ID" value="MFA9479964.1"/>
    <property type="molecule type" value="Genomic_DNA"/>
</dbReference>
<protein>
    <submittedName>
        <fullName evidence="1">Uncharacterized protein</fullName>
    </submittedName>
</protein>
<sequence length="92" mass="10141">MNSIPSESDHLPPCDGRFHHIATIPLPAGRRCITVEGDEWDIVALVHVQMNHARFGVVDDYMPIVLTDQGAEVLSPGDIVACVGQARGRRRR</sequence>
<accession>A0ABV4UBB5</accession>
<comment type="caution">
    <text evidence="1">The sequence shown here is derived from an EMBL/GenBank/DDBJ whole genome shotgun (WGS) entry which is preliminary data.</text>
</comment>
<name>A0ABV4UBB5_9BACT</name>
<proteinExistence type="predicted"/>
<organism evidence="1 2">
    <name type="scientific">Natronomicrosphaera hydrolytica</name>
    <dbReference type="NCBI Taxonomy" id="3242702"/>
    <lineage>
        <taxon>Bacteria</taxon>
        <taxon>Pseudomonadati</taxon>
        <taxon>Planctomycetota</taxon>
        <taxon>Phycisphaerae</taxon>
        <taxon>Phycisphaerales</taxon>
        <taxon>Phycisphaeraceae</taxon>
        <taxon>Natronomicrosphaera</taxon>
    </lineage>
</organism>
<dbReference type="RefSeq" id="WP_425346890.1">
    <property type="nucleotide sequence ID" value="NZ_JBGUBD010000013.1"/>
</dbReference>
<evidence type="ECO:0000313" key="1">
    <source>
        <dbReference type="EMBL" id="MFA9479964.1"/>
    </source>
</evidence>
<gene>
    <name evidence="1" type="ORF">ACERK3_16915</name>
</gene>
<keyword evidence="2" id="KW-1185">Reference proteome</keyword>
<reference evidence="1 2" key="1">
    <citation type="submission" date="2024-08" db="EMBL/GenBank/DDBJ databases">
        <title>Whole-genome sequencing of halo(alkali)philic microorganisms from hypersaline lakes.</title>
        <authorList>
            <person name="Sorokin D.Y."/>
            <person name="Merkel A.Y."/>
            <person name="Messina E."/>
            <person name="Yakimov M."/>
        </authorList>
    </citation>
    <scope>NUCLEOTIDE SEQUENCE [LARGE SCALE GENOMIC DNA]</scope>
    <source>
        <strain evidence="1 2">AB-hyl4</strain>
    </source>
</reference>
<evidence type="ECO:0000313" key="2">
    <source>
        <dbReference type="Proteomes" id="UP001575105"/>
    </source>
</evidence>